<accession>A0A5K3FV15</accession>
<dbReference type="AlphaFoldDB" id="A0A5K3FV15"/>
<sequence length="106" mass="11818">MTQTRVINEWLNDRKNHSLHPYQFTCLSTIMKKMYSDFELQGISPDALDTMMYKTISQRLQVEEATIAVQSESSSSPTRSILGTITGGFSGLSNSIPRPGFLSKIG</sequence>
<organism evidence="1">
    <name type="scientific">Mesocestoides corti</name>
    <name type="common">Flatworm</name>
    <dbReference type="NCBI Taxonomy" id="53468"/>
    <lineage>
        <taxon>Eukaryota</taxon>
        <taxon>Metazoa</taxon>
        <taxon>Spiralia</taxon>
        <taxon>Lophotrochozoa</taxon>
        <taxon>Platyhelminthes</taxon>
        <taxon>Cestoda</taxon>
        <taxon>Eucestoda</taxon>
        <taxon>Cyclophyllidea</taxon>
        <taxon>Mesocestoididae</taxon>
        <taxon>Mesocestoides</taxon>
    </lineage>
</organism>
<dbReference type="GO" id="GO:1990504">
    <property type="term" value="P:dense core granule exocytosis"/>
    <property type="evidence" value="ECO:0007669"/>
    <property type="project" value="InterPro"/>
</dbReference>
<dbReference type="GO" id="GO:0098793">
    <property type="term" value="C:presynapse"/>
    <property type="evidence" value="ECO:0007669"/>
    <property type="project" value="GOC"/>
</dbReference>
<evidence type="ECO:0000313" key="1">
    <source>
        <dbReference type="WBParaSite" id="MCU_011604-RA"/>
    </source>
</evidence>
<protein>
    <submittedName>
        <fullName evidence="1">DUF1041 domain-containing protein</fullName>
    </submittedName>
</protein>
<dbReference type="PANTHER" id="PTHR12166:SF8">
    <property type="entry name" value="CALCIUM-DEPENDENT SECRETION ACTIVATOR"/>
    <property type="match status" value="1"/>
</dbReference>
<dbReference type="GO" id="GO:0016079">
    <property type="term" value="P:synaptic vesicle exocytosis"/>
    <property type="evidence" value="ECO:0007669"/>
    <property type="project" value="InterPro"/>
</dbReference>
<name>A0A5K3FV15_MESCO</name>
<proteinExistence type="predicted"/>
<dbReference type="PANTHER" id="PTHR12166">
    <property type="entry name" value="CALCIUM-DEPENDENT SECRETION ACTIVATOR"/>
    <property type="match status" value="1"/>
</dbReference>
<reference evidence="1" key="1">
    <citation type="submission" date="2019-11" db="UniProtKB">
        <authorList>
            <consortium name="WormBaseParasite"/>
        </authorList>
    </citation>
    <scope>IDENTIFICATION</scope>
</reference>
<dbReference type="WBParaSite" id="MCU_011604-RA">
    <property type="protein sequence ID" value="MCU_011604-RA"/>
    <property type="gene ID" value="MCU_011604"/>
</dbReference>
<dbReference type="InterPro" id="IPR033227">
    <property type="entry name" value="CAPS"/>
</dbReference>